<evidence type="ECO:0000256" key="4">
    <source>
        <dbReference type="SAM" id="Phobius"/>
    </source>
</evidence>
<dbReference type="PANTHER" id="PTHR21136">
    <property type="entry name" value="SNARE PROTEINS"/>
    <property type="match status" value="1"/>
</dbReference>
<dbReference type="CDD" id="cd14824">
    <property type="entry name" value="Longin"/>
    <property type="match status" value="1"/>
</dbReference>
<evidence type="ECO:0000313" key="6">
    <source>
        <dbReference type="EMBL" id="OAE24662.1"/>
    </source>
</evidence>
<dbReference type="SMART" id="SM01270">
    <property type="entry name" value="Longin"/>
    <property type="match status" value="1"/>
</dbReference>
<name>A0A176VWK2_MARPO</name>
<keyword evidence="7" id="KW-1185">Reference proteome</keyword>
<keyword evidence="2 4" id="KW-0472">Membrane</keyword>
<dbReference type="GO" id="GO:0012505">
    <property type="term" value="C:endomembrane system"/>
    <property type="evidence" value="ECO:0007669"/>
    <property type="project" value="UniProtKB-SubCell"/>
</dbReference>
<reference evidence="6" key="1">
    <citation type="submission" date="2016-03" db="EMBL/GenBank/DDBJ databases">
        <title>Mechanisms controlling the formation of the plant cell surface in tip-growing cells are functionally conserved among land plants.</title>
        <authorList>
            <person name="Honkanen S."/>
            <person name="Jones V.A."/>
            <person name="Morieri G."/>
            <person name="Champion C."/>
            <person name="Hetherington A.J."/>
            <person name="Kelly S."/>
            <person name="Saint-Marcoux D."/>
            <person name="Proust H."/>
            <person name="Prescott H."/>
            <person name="Dolan L."/>
        </authorList>
    </citation>
    <scope>NUCLEOTIDE SEQUENCE [LARGE SCALE GENOMIC DNA]</scope>
    <source>
        <tissue evidence="6">Whole gametophyte</tissue>
    </source>
</reference>
<accession>A0A176VWK2</accession>
<dbReference type="PROSITE" id="PS50859">
    <property type="entry name" value="LONGIN"/>
    <property type="match status" value="1"/>
</dbReference>
<sequence length="301" mass="33893">MGTILSCRSSNAPPRAKNGLIYCFVARGTRRGGLVVLAECNPVKGRFKRIGLEIAMTLAAHNHSVTYTCDRDNFTFLVDDGITYLVVAEESLPQEISFKFLARVKNDFRKNFPNWYAAKAHSLDEQFWPIMLHHMTFCDEAASIKNRVIMLPYIPIIEPQPNLEEPVQLPRTTSTLSNNLWWQNNKVKLLVILLILAVVLWLSICHDGSGNNHPGCNQPHLVINMGNPSFAGLLDTAESNDQAKDRAFELRHLVVRIVLSTVVESGVAPISHLFWSGFFFPKRQNDLLVISQSISKVENKL</sequence>
<comment type="subcellular location">
    <subcellularLocation>
        <location evidence="3">Endomembrane system</location>
        <topology evidence="3">Single-pass type IV membrane protein</topology>
    </subcellularLocation>
</comment>
<comment type="caution">
    <text evidence="6">The sequence shown here is derived from an EMBL/GenBank/DDBJ whole genome shotgun (WGS) entry which is preliminary data.</text>
</comment>
<keyword evidence="4" id="KW-0812">Transmembrane</keyword>
<evidence type="ECO:0000256" key="1">
    <source>
        <dbReference type="ARBA" id="ARBA00008025"/>
    </source>
</evidence>
<dbReference type="Gene3D" id="3.30.450.50">
    <property type="entry name" value="Longin domain"/>
    <property type="match status" value="1"/>
</dbReference>
<dbReference type="Proteomes" id="UP000077202">
    <property type="component" value="Unassembled WGS sequence"/>
</dbReference>
<evidence type="ECO:0000256" key="3">
    <source>
        <dbReference type="ARBA" id="ARBA00046280"/>
    </source>
</evidence>
<protein>
    <recommendedName>
        <fullName evidence="5">Longin domain-containing protein</fullName>
    </recommendedName>
</protein>
<dbReference type="InterPro" id="IPR011012">
    <property type="entry name" value="Longin-like_dom_sf"/>
</dbReference>
<keyword evidence="4" id="KW-1133">Transmembrane helix</keyword>
<dbReference type="PANTHER" id="PTHR21136:SF168">
    <property type="entry name" value="VESICLE-ASSOCIATED MEMBRANE PROTEIN 9"/>
    <property type="match status" value="1"/>
</dbReference>
<evidence type="ECO:0000256" key="2">
    <source>
        <dbReference type="ARBA" id="ARBA00023136"/>
    </source>
</evidence>
<feature type="transmembrane region" description="Helical" evidence="4">
    <location>
        <begin position="187"/>
        <end position="204"/>
    </location>
</feature>
<dbReference type="Pfam" id="PF13774">
    <property type="entry name" value="Longin"/>
    <property type="match status" value="1"/>
</dbReference>
<comment type="similarity">
    <text evidence="1">Belongs to the synaptobrevin family.</text>
</comment>
<evidence type="ECO:0000313" key="7">
    <source>
        <dbReference type="Proteomes" id="UP000077202"/>
    </source>
</evidence>
<dbReference type="EMBL" id="LVLJ01002504">
    <property type="protein sequence ID" value="OAE24662.1"/>
    <property type="molecule type" value="Genomic_DNA"/>
</dbReference>
<feature type="domain" description="Longin" evidence="5">
    <location>
        <begin position="24"/>
        <end position="131"/>
    </location>
</feature>
<proteinExistence type="inferred from homology"/>
<evidence type="ECO:0000259" key="5">
    <source>
        <dbReference type="PROSITE" id="PS50859"/>
    </source>
</evidence>
<dbReference type="InterPro" id="IPR051097">
    <property type="entry name" value="Synaptobrevin-like_transport"/>
</dbReference>
<gene>
    <name evidence="6" type="ORF">AXG93_2632s1040</name>
</gene>
<organism evidence="6 7">
    <name type="scientific">Marchantia polymorpha subsp. ruderalis</name>
    <dbReference type="NCBI Taxonomy" id="1480154"/>
    <lineage>
        <taxon>Eukaryota</taxon>
        <taxon>Viridiplantae</taxon>
        <taxon>Streptophyta</taxon>
        <taxon>Embryophyta</taxon>
        <taxon>Marchantiophyta</taxon>
        <taxon>Marchantiopsida</taxon>
        <taxon>Marchantiidae</taxon>
        <taxon>Marchantiales</taxon>
        <taxon>Marchantiaceae</taxon>
        <taxon>Marchantia</taxon>
    </lineage>
</organism>
<dbReference type="SUPFAM" id="SSF64356">
    <property type="entry name" value="SNARE-like"/>
    <property type="match status" value="1"/>
</dbReference>
<dbReference type="InterPro" id="IPR010908">
    <property type="entry name" value="Longin_dom"/>
</dbReference>
<dbReference type="AlphaFoldDB" id="A0A176VWK2"/>